<comment type="caution">
    <text evidence="2">The sequence shown here is derived from an EMBL/GenBank/DDBJ whole genome shotgun (WGS) entry which is preliminary data.</text>
</comment>
<accession>A0A9P7BVH6</accession>
<feature type="compositionally biased region" description="Low complexity" evidence="1">
    <location>
        <begin position="130"/>
        <end position="157"/>
    </location>
</feature>
<gene>
    <name evidence="2" type="ORF">G6F64_002840</name>
</gene>
<feature type="compositionally biased region" description="Polar residues" evidence="1">
    <location>
        <begin position="100"/>
        <end position="123"/>
    </location>
</feature>
<keyword evidence="3" id="KW-1185">Reference proteome</keyword>
<dbReference type="EMBL" id="JAANQT010000258">
    <property type="protein sequence ID" value="KAG1312674.1"/>
    <property type="molecule type" value="Genomic_DNA"/>
</dbReference>
<dbReference type="AlphaFoldDB" id="A0A9P7BVH6"/>
<reference evidence="2" key="1">
    <citation type="journal article" date="2020" name="Microb. Genom.">
        <title>Genetic diversity of clinical and environmental Mucorales isolates obtained from an investigation of mucormycosis cases among solid organ transplant recipients.</title>
        <authorList>
            <person name="Nguyen M.H."/>
            <person name="Kaul D."/>
            <person name="Muto C."/>
            <person name="Cheng S.J."/>
            <person name="Richter R.A."/>
            <person name="Bruno V.M."/>
            <person name="Liu G."/>
            <person name="Beyhan S."/>
            <person name="Sundermann A.J."/>
            <person name="Mounaud S."/>
            <person name="Pasculle A.W."/>
            <person name="Nierman W.C."/>
            <person name="Driscoll E."/>
            <person name="Cumbie R."/>
            <person name="Clancy C.J."/>
            <person name="Dupont C.L."/>
        </authorList>
    </citation>
    <scope>NUCLEOTIDE SEQUENCE</scope>
    <source>
        <strain evidence="2">GL11</strain>
    </source>
</reference>
<evidence type="ECO:0000313" key="2">
    <source>
        <dbReference type="EMBL" id="KAG1312674.1"/>
    </source>
</evidence>
<evidence type="ECO:0000256" key="1">
    <source>
        <dbReference type="SAM" id="MobiDB-lite"/>
    </source>
</evidence>
<dbReference type="Proteomes" id="UP000716291">
    <property type="component" value="Unassembled WGS sequence"/>
</dbReference>
<proteinExistence type="predicted"/>
<organism evidence="2 3">
    <name type="scientific">Rhizopus oryzae</name>
    <name type="common">Mucormycosis agent</name>
    <name type="synonym">Rhizopus arrhizus var. delemar</name>
    <dbReference type="NCBI Taxonomy" id="64495"/>
    <lineage>
        <taxon>Eukaryota</taxon>
        <taxon>Fungi</taxon>
        <taxon>Fungi incertae sedis</taxon>
        <taxon>Mucoromycota</taxon>
        <taxon>Mucoromycotina</taxon>
        <taxon>Mucoromycetes</taxon>
        <taxon>Mucorales</taxon>
        <taxon>Mucorineae</taxon>
        <taxon>Rhizopodaceae</taxon>
        <taxon>Rhizopus</taxon>
    </lineage>
</organism>
<feature type="compositionally biased region" description="Polar residues" evidence="1">
    <location>
        <begin position="158"/>
        <end position="172"/>
    </location>
</feature>
<protein>
    <submittedName>
        <fullName evidence="2">Uncharacterized protein</fullName>
    </submittedName>
</protein>
<name>A0A9P7BVH6_RHIOR</name>
<evidence type="ECO:0000313" key="3">
    <source>
        <dbReference type="Proteomes" id="UP000716291"/>
    </source>
</evidence>
<sequence length="172" mass="19196">MPFHSFSNLARLCIQFFTSFPRLNFTFNLNLTRTCDSYFRLRCETEEFLKSRLFSTFERFGSIKDSTETFETLTHRISLAGAQDRDFQPHKRPRQREPDSTITNQLASTIGVNSLTTNPSSTAKDVARTSSSSSVANKPSASSVVSPTSKVSSVNPVQHTSIEVASPSVFRS</sequence>
<feature type="region of interest" description="Disordered" evidence="1">
    <location>
        <begin position="81"/>
        <end position="172"/>
    </location>
</feature>
<feature type="compositionally biased region" description="Basic and acidic residues" evidence="1">
    <location>
        <begin position="83"/>
        <end position="99"/>
    </location>
</feature>